<gene>
    <name evidence="5" type="ORF">E3N88_33657</name>
</gene>
<dbReference type="PROSITE" id="PS51352">
    <property type="entry name" value="THIOREDOXIN_2"/>
    <property type="match status" value="1"/>
</dbReference>
<dbReference type="PANTHER" id="PTHR10438:SF434">
    <property type="entry name" value="THIOREDOXIN H9"/>
    <property type="match status" value="1"/>
</dbReference>
<organism evidence="5 6">
    <name type="scientific">Mikania micrantha</name>
    <name type="common">bitter vine</name>
    <dbReference type="NCBI Taxonomy" id="192012"/>
    <lineage>
        <taxon>Eukaryota</taxon>
        <taxon>Viridiplantae</taxon>
        <taxon>Streptophyta</taxon>
        <taxon>Embryophyta</taxon>
        <taxon>Tracheophyta</taxon>
        <taxon>Spermatophyta</taxon>
        <taxon>Magnoliopsida</taxon>
        <taxon>eudicotyledons</taxon>
        <taxon>Gunneridae</taxon>
        <taxon>Pentapetalae</taxon>
        <taxon>asterids</taxon>
        <taxon>campanulids</taxon>
        <taxon>Asterales</taxon>
        <taxon>Asteraceae</taxon>
        <taxon>Asteroideae</taxon>
        <taxon>Heliantheae alliance</taxon>
        <taxon>Eupatorieae</taxon>
        <taxon>Mikania</taxon>
    </lineage>
</organism>
<dbReference type="FunFam" id="3.40.30.10:FF:000245">
    <property type="entry name" value="Thioredoxin"/>
    <property type="match status" value="1"/>
</dbReference>
<dbReference type="Pfam" id="PF00085">
    <property type="entry name" value="Thioredoxin"/>
    <property type="match status" value="1"/>
</dbReference>
<dbReference type="SUPFAM" id="SSF52833">
    <property type="entry name" value="Thioredoxin-like"/>
    <property type="match status" value="1"/>
</dbReference>
<evidence type="ECO:0000313" key="6">
    <source>
        <dbReference type="Proteomes" id="UP000326396"/>
    </source>
</evidence>
<evidence type="ECO:0000256" key="2">
    <source>
        <dbReference type="ARBA" id="ARBA00023157"/>
    </source>
</evidence>
<sequence>MGLCFSKVPADEDEPENHPQFAGGNVTLITTKNAWDQKLSEAKTQGKVVIANFSATWCGPCKSIASYYIELSEKYPSLMFLTIDVDELTDFSTQMDVKATPTFFFFRDGKQIDKLVGANKPELQKKITTMVDSQAPTAHK</sequence>
<dbReference type="InterPro" id="IPR013766">
    <property type="entry name" value="Thioredoxin_domain"/>
</dbReference>
<dbReference type="Proteomes" id="UP000326396">
    <property type="component" value="Linkage Group LG6"/>
</dbReference>
<protein>
    <recommendedName>
        <fullName evidence="4">Thioredoxin domain-containing protein</fullName>
    </recommendedName>
</protein>
<proteinExistence type="predicted"/>
<dbReference type="PRINTS" id="PR00421">
    <property type="entry name" value="THIOREDOXIN"/>
</dbReference>
<dbReference type="InterPro" id="IPR050620">
    <property type="entry name" value="Thioredoxin_H-type-like"/>
</dbReference>
<dbReference type="PANTHER" id="PTHR10438">
    <property type="entry name" value="THIOREDOXIN"/>
    <property type="match status" value="1"/>
</dbReference>
<keyword evidence="6" id="KW-1185">Reference proteome</keyword>
<evidence type="ECO:0000259" key="4">
    <source>
        <dbReference type="PROSITE" id="PS51352"/>
    </source>
</evidence>
<dbReference type="Gene3D" id="3.40.30.10">
    <property type="entry name" value="Glutaredoxin"/>
    <property type="match status" value="1"/>
</dbReference>
<dbReference type="PROSITE" id="PS00194">
    <property type="entry name" value="THIOREDOXIN_1"/>
    <property type="match status" value="1"/>
</dbReference>
<keyword evidence="3" id="KW-0676">Redox-active center</keyword>
<dbReference type="EMBL" id="SZYD01000016">
    <property type="protein sequence ID" value="KAD3338136.1"/>
    <property type="molecule type" value="Genomic_DNA"/>
</dbReference>
<dbReference type="InterPro" id="IPR036249">
    <property type="entry name" value="Thioredoxin-like_sf"/>
</dbReference>
<dbReference type="CDD" id="cd02947">
    <property type="entry name" value="TRX_family"/>
    <property type="match status" value="1"/>
</dbReference>
<feature type="domain" description="Thioredoxin" evidence="4">
    <location>
        <begin position="12"/>
        <end position="132"/>
    </location>
</feature>
<dbReference type="OrthoDB" id="2121326at2759"/>
<keyword evidence="1" id="KW-0249">Electron transport</keyword>
<dbReference type="InterPro" id="IPR017937">
    <property type="entry name" value="Thioredoxin_CS"/>
</dbReference>
<name>A0A5N6MCK1_9ASTR</name>
<evidence type="ECO:0000256" key="1">
    <source>
        <dbReference type="ARBA" id="ARBA00022982"/>
    </source>
</evidence>
<comment type="caution">
    <text evidence="5">The sequence shown here is derived from an EMBL/GenBank/DDBJ whole genome shotgun (WGS) entry which is preliminary data.</text>
</comment>
<keyword evidence="2" id="KW-1015">Disulfide bond</keyword>
<evidence type="ECO:0000313" key="5">
    <source>
        <dbReference type="EMBL" id="KAD3338136.1"/>
    </source>
</evidence>
<reference evidence="5 6" key="1">
    <citation type="submission" date="2019-05" db="EMBL/GenBank/DDBJ databases">
        <title>Mikania micrantha, genome provides insights into the molecular mechanism of rapid growth.</title>
        <authorList>
            <person name="Liu B."/>
        </authorList>
    </citation>
    <scope>NUCLEOTIDE SEQUENCE [LARGE SCALE GENOMIC DNA]</scope>
    <source>
        <strain evidence="5">NLD-2019</strain>
        <tissue evidence="5">Leaf</tissue>
    </source>
</reference>
<accession>A0A5N6MCK1</accession>
<keyword evidence="1" id="KW-0813">Transport</keyword>
<dbReference type="AlphaFoldDB" id="A0A5N6MCK1"/>
<evidence type="ECO:0000256" key="3">
    <source>
        <dbReference type="ARBA" id="ARBA00023284"/>
    </source>
</evidence>